<protein>
    <submittedName>
        <fullName evidence="2">ATPase</fullName>
    </submittedName>
</protein>
<dbReference type="InterPro" id="IPR003959">
    <property type="entry name" value="ATPase_AAA_core"/>
</dbReference>
<dbReference type="SUPFAM" id="SSF52540">
    <property type="entry name" value="P-loop containing nucleoside triphosphate hydrolases"/>
    <property type="match status" value="1"/>
</dbReference>
<evidence type="ECO:0000313" key="2">
    <source>
        <dbReference type="EMBL" id="EGH32398.1"/>
    </source>
</evidence>
<dbReference type="Proteomes" id="UP000004471">
    <property type="component" value="Unassembled WGS sequence"/>
</dbReference>
<name>F3FQA6_PSESX</name>
<dbReference type="CDD" id="cd00267">
    <property type="entry name" value="ABC_ATPase"/>
    <property type="match status" value="1"/>
</dbReference>
<dbReference type="InterPro" id="IPR027417">
    <property type="entry name" value="P-loop_NTPase"/>
</dbReference>
<evidence type="ECO:0000313" key="3">
    <source>
        <dbReference type="Proteomes" id="UP000004471"/>
    </source>
</evidence>
<dbReference type="Pfam" id="PF13304">
    <property type="entry name" value="AAA_21"/>
    <property type="match status" value="1"/>
</dbReference>
<dbReference type="HOGENOM" id="CLU_031183_0_0_6"/>
<sequence length="585" mass="66496">MSNIKALIEAIEKKFKKKEFDKFIHEINFPKFKSFAPGLKLEIKFPVTVVVGPNGGGKSSILHAAWGMPLRSSTSRFWFSTPVDPIEFDASNQHRYWYSHYIKEIDQIVQCRKMCGNKRNGYWEPTRPAIQESMSAMPKSTADNSVFMSPSGDRWIQVKRTPHYINSKAESSAFERYFYSVGHSTLEAKQDSFVKYSRQLKRAIDKNLQTLTYYGIERLKSNFKISQTQLDAINRILGKKYKSARYINHNLYDKNFSPSVIFETEQRSYSECFAGSGELAVVNYVLSLAKLSNYDLLLLDEPETSLHPGAQMKLLEYILSIVKEKLIQVIISTHSPTFVEALPVEALIVLEDTPEGILARKEPSKSSAFYRLGHIDNDKITIITEDRLLEALAIRAASYMPPELRKKLAIFGAEVGASEMLSNQVRAYAQTGDKILMLLDGDQSEIQKIYDLDPADLSESSIKAHIAFLKNQKVSIVGTHQDLTLWMQWCKNHVVLLDQVCPEQIFLELLDPAHPYLKKTNTTNSDFKSAVRDVLYKNGNDRSSESQATLFKFLLGQVLPGDAVEIKVKHLSHKLLIRIKAMEST</sequence>
<proteinExistence type="predicted"/>
<dbReference type="InterPro" id="IPR051396">
    <property type="entry name" value="Bact_Antivir_Def_Nuclease"/>
</dbReference>
<dbReference type="PANTHER" id="PTHR43581">
    <property type="entry name" value="ATP/GTP PHOSPHATASE"/>
    <property type="match status" value="1"/>
</dbReference>
<dbReference type="EMBL" id="AEAH01001223">
    <property type="protein sequence ID" value="EGH32398.1"/>
    <property type="molecule type" value="Genomic_DNA"/>
</dbReference>
<dbReference type="Gene3D" id="3.40.50.300">
    <property type="entry name" value="P-loop containing nucleotide triphosphate hydrolases"/>
    <property type="match status" value="1"/>
</dbReference>
<reference evidence="2 3" key="1">
    <citation type="journal article" date="2011" name="PLoS Pathog.">
        <title>Dynamic evolution of pathogenicity revealed by sequencing and comparative genomics of 19 Pseudomonas syringae isolates.</title>
        <authorList>
            <person name="Baltrus D.A."/>
            <person name="Nishimura M.T."/>
            <person name="Romanchuk A."/>
            <person name="Chang J.H."/>
            <person name="Mukhtar M.S."/>
            <person name="Cherkis K."/>
            <person name="Roach J."/>
            <person name="Grant S.R."/>
            <person name="Jones C.D."/>
            <person name="Dangl J.L."/>
        </authorList>
    </citation>
    <scope>NUCLEOTIDE SEQUENCE [LARGE SCALE GENOMIC DNA]</scope>
    <source>
        <strain evidence="3">M301072PT</strain>
    </source>
</reference>
<dbReference type="PANTHER" id="PTHR43581:SF2">
    <property type="entry name" value="EXCINUCLEASE ATPASE SUBUNIT"/>
    <property type="match status" value="1"/>
</dbReference>
<feature type="domain" description="ATPase AAA-type core" evidence="1">
    <location>
        <begin position="47"/>
        <end position="340"/>
    </location>
</feature>
<dbReference type="AlphaFoldDB" id="F3FQA6"/>
<evidence type="ECO:0000259" key="1">
    <source>
        <dbReference type="Pfam" id="PF13304"/>
    </source>
</evidence>
<organism evidence="2 3">
    <name type="scientific">Pseudomonas syringae pv. japonica str. M301072</name>
    <dbReference type="NCBI Taxonomy" id="629262"/>
    <lineage>
        <taxon>Bacteria</taxon>
        <taxon>Pseudomonadati</taxon>
        <taxon>Pseudomonadota</taxon>
        <taxon>Gammaproteobacteria</taxon>
        <taxon>Pseudomonadales</taxon>
        <taxon>Pseudomonadaceae</taxon>
        <taxon>Pseudomonas</taxon>
        <taxon>Pseudomonas syringae</taxon>
    </lineage>
</organism>
<gene>
    <name evidence="2" type="ORF">PSYJA_26949</name>
</gene>
<comment type="caution">
    <text evidence="2">The sequence shown here is derived from an EMBL/GenBank/DDBJ whole genome shotgun (WGS) entry which is preliminary data.</text>
</comment>
<dbReference type="PATRIC" id="fig|629262.5.peg.4483"/>
<accession>F3FQA6</accession>